<feature type="transmembrane region" description="Helical" evidence="13">
    <location>
        <begin position="453"/>
        <end position="474"/>
    </location>
</feature>
<evidence type="ECO:0000256" key="6">
    <source>
        <dbReference type="ARBA" id="ARBA00022538"/>
    </source>
</evidence>
<feature type="transmembrane region" description="Helical" evidence="13">
    <location>
        <begin position="388"/>
        <end position="410"/>
    </location>
</feature>
<dbReference type="Pfam" id="PF02386">
    <property type="entry name" value="TrkH"/>
    <property type="match status" value="1"/>
</dbReference>
<evidence type="ECO:0000256" key="9">
    <source>
        <dbReference type="ARBA" id="ARBA00022989"/>
    </source>
</evidence>
<dbReference type="InterPro" id="IPR004772">
    <property type="entry name" value="TrkH"/>
</dbReference>
<evidence type="ECO:0000256" key="1">
    <source>
        <dbReference type="ARBA" id="ARBA00004429"/>
    </source>
</evidence>
<comment type="subcellular location">
    <subcellularLocation>
        <location evidence="1">Cell inner membrane</location>
        <topology evidence="1">Multi-pass membrane protein</topology>
    </subcellularLocation>
</comment>
<evidence type="ECO:0000256" key="5">
    <source>
        <dbReference type="ARBA" id="ARBA00022519"/>
    </source>
</evidence>
<keyword evidence="4" id="KW-1003">Cell membrane</keyword>
<feature type="transmembrane region" description="Helical" evidence="13">
    <location>
        <begin position="38"/>
        <end position="56"/>
    </location>
</feature>
<dbReference type="GO" id="GO:0046872">
    <property type="term" value="F:metal ion binding"/>
    <property type="evidence" value="ECO:0007669"/>
    <property type="project" value="UniProtKB-KW"/>
</dbReference>
<evidence type="ECO:0000256" key="3">
    <source>
        <dbReference type="ARBA" id="ARBA00022448"/>
    </source>
</evidence>
<sequence>MNYGVVIKILGNLLTVEALLMIPSLLVSLYYNQYDKKAFLISIFITSILGFIMGKKEETKENIKAKEGLAIVAFGWILASFFGSLPFVLSGSIPSWIDSFFETVSGFTTTGATIVDNVEALPMGILFWRSFTHWIGGMGILVFTIAILPTLGVGGFQIFKVESPGPMPDRIVPKVKDTAKILYTTYFIMTILEIILLLFGGMPLYDAAVHTFGTVGTGGFSIKAASVGAYDSTYIHIIIGIFMILSGVNFSLYYFLFQGKWKEVFKNEELRLYFGIIFSSVILIALNINSEIYKNIGLALRDAFFQVGSIITTTGYATTDFDKWPTFSKSILFLLMFVGGCAGSTGGGLKNIRILVLFKLVKREFSKILHPRAVIPIKTNGEILSNETVVSIASFFVLYIFIFVLGTVFVSLEGVDLVSSSSAVASALGNIGPGFGFVGPIRTFSGFNPINKLVLSLFMLLGRLELFTILALFLPKTWRNEIF</sequence>
<evidence type="ECO:0000256" key="13">
    <source>
        <dbReference type="SAM" id="Phobius"/>
    </source>
</evidence>
<dbReference type="GO" id="GO:0005886">
    <property type="term" value="C:plasma membrane"/>
    <property type="evidence" value="ECO:0007669"/>
    <property type="project" value="UniProtKB-SubCell"/>
</dbReference>
<dbReference type="PANTHER" id="PTHR32024">
    <property type="entry name" value="TRK SYSTEM POTASSIUM UPTAKE PROTEIN TRKG-RELATED"/>
    <property type="match status" value="1"/>
</dbReference>
<dbReference type="AlphaFoldDB" id="A0A9Q4ABA9"/>
<comment type="caution">
    <text evidence="14">The sequence shown here is derived from an EMBL/GenBank/DDBJ whole genome shotgun (WGS) entry which is preliminary data.</text>
</comment>
<evidence type="ECO:0000256" key="11">
    <source>
        <dbReference type="ARBA" id="ARBA00023136"/>
    </source>
</evidence>
<comment type="similarity">
    <text evidence="2">Belongs to the TrkH potassium transport family.</text>
</comment>
<keyword evidence="9 13" id="KW-1133">Transmembrane helix</keyword>
<feature type="binding site" evidence="12">
    <location>
        <position position="218"/>
    </location>
    <ligand>
        <name>K(+)</name>
        <dbReference type="ChEBI" id="CHEBI:29103"/>
    </ligand>
</feature>
<keyword evidence="15" id="KW-1185">Reference proteome</keyword>
<evidence type="ECO:0000256" key="12">
    <source>
        <dbReference type="PIRSR" id="PIRSR006247-1"/>
    </source>
</evidence>
<keyword evidence="3" id="KW-0813">Transport</keyword>
<dbReference type="EMBL" id="JAKNID010000005">
    <property type="protein sequence ID" value="MCG4564299.1"/>
    <property type="molecule type" value="Genomic_DNA"/>
</dbReference>
<keyword evidence="5" id="KW-0997">Cell inner membrane</keyword>
<keyword evidence="12" id="KW-0479">Metal-binding</keyword>
<feature type="transmembrane region" description="Helical" evidence="13">
    <location>
        <begin position="331"/>
        <end position="349"/>
    </location>
</feature>
<feature type="transmembrane region" description="Helical" evidence="13">
    <location>
        <begin position="269"/>
        <end position="288"/>
    </location>
</feature>
<feature type="binding site" evidence="12">
    <location>
        <position position="430"/>
    </location>
    <ligand>
        <name>K(+)</name>
        <dbReference type="ChEBI" id="CHEBI:29103"/>
    </ligand>
</feature>
<feature type="transmembrane region" description="Helical" evidence="13">
    <location>
        <begin position="180"/>
        <end position="202"/>
    </location>
</feature>
<evidence type="ECO:0000256" key="2">
    <source>
        <dbReference type="ARBA" id="ARBA00009137"/>
    </source>
</evidence>
<dbReference type="PANTHER" id="PTHR32024:SF2">
    <property type="entry name" value="TRK SYSTEM POTASSIUM UPTAKE PROTEIN TRKG-RELATED"/>
    <property type="match status" value="1"/>
</dbReference>
<dbReference type="InterPro" id="IPR003445">
    <property type="entry name" value="Cat_transpt"/>
</dbReference>
<accession>A0A9Q4ABA9</accession>
<feature type="transmembrane region" description="Helical" evidence="13">
    <location>
        <begin position="68"/>
        <end position="89"/>
    </location>
</feature>
<feature type="transmembrane region" description="Helical" evidence="13">
    <location>
        <begin position="12"/>
        <end position="32"/>
    </location>
</feature>
<feature type="transmembrane region" description="Helical" evidence="13">
    <location>
        <begin position="131"/>
        <end position="159"/>
    </location>
</feature>
<feature type="binding site" evidence="12">
    <location>
        <position position="314"/>
    </location>
    <ligand>
        <name>K(+)</name>
        <dbReference type="ChEBI" id="CHEBI:29103"/>
    </ligand>
</feature>
<evidence type="ECO:0000313" key="14">
    <source>
        <dbReference type="EMBL" id="MCG4564299.1"/>
    </source>
</evidence>
<protein>
    <submittedName>
        <fullName evidence="14">TrkH family potassium uptake protein</fullName>
    </submittedName>
</protein>
<evidence type="ECO:0000256" key="7">
    <source>
        <dbReference type="ARBA" id="ARBA00022692"/>
    </source>
</evidence>
<reference evidence="14" key="1">
    <citation type="submission" date="2022-01" db="EMBL/GenBank/DDBJ databases">
        <title>Collection of gut derived symbiotic bacterial strains cultured from healthy donors.</title>
        <authorList>
            <person name="Lin H."/>
            <person name="Kohout C."/>
            <person name="Waligurski E."/>
            <person name="Pamer E.G."/>
        </authorList>
    </citation>
    <scope>NUCLEOTIDE SEQUENCE</scope>
    <source>
        <strain evidence="14">MSK.14.39</strain>
    </source>
</reference>
<keyword evidence="8 12" id="KW-0630">Potassium</keyword>
<dbReference type="PIRSF" id="PIRSF006247">
    <property type="entry name" value="TrkH"/>
    <property type="match status" value="1"/>
</dbReference>
<evidence type="ECO:0000256" key="4">
    <source>
        <dbReference type="ARBA" id="ARBA00022475"/>
    </source>
</evidence>
<proteinExistence type="inferred from homology"/>
<keyword evidence="10" id="KW-0406">Ion transport</keyword>
<feature type="binding site" evidence="12">
    <location>
        <position position="110"/>
    </location>
    <ligand>
        <name>K(+)</name>
        <dbReference type="ChEBI" id="CHEBI:29103"/>
    </ligand>
</feature>
<dbReference type="GO" id="GO:0015379">
    <property type="term" value="F:potassium:chloride symporter activity"/>
    <property type="evidence" value="ECO:0007669"/>
    <property type="project" value="InterPro"/>
</dbReference>
<keyword evidence="7 13" id="KW-0812">Transmembrane</keyword>
<feature type="binding site" evidence="12">
    <location>
        <position position="109"/>
    </location>
    <ligand>
        <name>K(+)</name>
        <dbReference type="ChEBI" id="CHEBI:29103"/>
    </ligand>
</feature>
<dbReference type="Proteomes" id="UP001108123">
    <property type="component" value="Unassembled WGS sequence"/>
</dbReference>
<feature type="binding site" evidence="12">
    <location>
        <position position="313"/>
    </location>
    <ligand>
        <name>K(+)</name>
        <dbReference type="ChEBI" id="CHEBI:29103"/>
    </ligand>
</feature>
<gene>
    <name evidence="14" type="ORF">L0P62_02450</name>
</gene>
<name>A0A9Q4ABA9_9FIRM</name>
<evidence type="ECO:0000313" key="15">
    <source>
        <dbReference type="Proteomes" id="UP001108123"/>
    </source>
</evidence>
<keyword evidence="6" id="KW-0633">Potassium transport</keyword>
<feature type="transmembrane region" description="Helical" evidence="13">
    <location>
        <begin position="234"/>
        <end position="257"/>
    </location>
</feature>
<evidence type="ECO:0000256" key="10">
    <source>
        <dbReference type="ARBA" id="ARBA00023065"/>
    </source>
</evidence>
<keyword evidence="11 13" id="KW-0472">Membrane</keyword>
<dbReference type="RefSeq" id="WP_226807674.1">
    <property type="nucleotide sequence ID" value="NZ_JAJBNW010000013.1"/>
</dbReference>
<organism evidence="14 15">
    <name type="scientific">Anaerosalibacter bizertensis</name>
    <dbReference type="NCBI Taxonomy" id="932217"/>
    <lineage>
        <taxon>Bacteria</taxon>
        <taxon>Bacillati</taxon>
        <taxon>Bacillota</taxon>
        <taxon>Tissierellia</taxon>
        <taxon>Tissierellales</taxon>
        <taxon>Sporanaerobacteraceae</taxon>
        <taxon>Anaerosalibacter</taxon>
    </lineage>
</organism>
<evidence type="ECO:0000256" key="8">
    <source>
        <dbReference type="ARBA" id="ARBA00022958"/>
    </source>
</evidence>